<dbReference type="Pfam" id="PF00378">
    <property type="entry name" value="ECH_1"/>
    <property type="match status" value="1"/>
</dbReference>
<proteinExistence type="inferred from homology"/>
<accession>A0ABP8YHK6</accession>
<evidence type="ECO:0000256" key="1">
    <source>
        <dbReference type="ARBA" id="ARBA00005254"/>
    </source>
</evidence>
<dbReference type="InterPro" id="IPR014748">
    <property type="entry name" value="Enoyl-CoA_hydra_C"/>
</dbReference>
<comment type="similarity">
    <text evidence="1 4">Belongs to the enoyl-CoA hydratase/isomerase family.</text>
</comment>
<dbReference type="SUPFAM" id="SSF52096">
    <property type="entry name" value="ClpP/crotonase"/>
    <property type="match status" value="1"/>
</dbReference>
<evidence type="ECO:0000313" key="6">
    <source>
        <dbReference type="Proteomes" id="UP001499882"/>
    </source>
</evidence>
<dbReference type="PROSITE" id="PS00166">
    <property type="entry name" value="ENOYL_COA_HYDRATASE"/>
    <property type="match status" value="1"/>
</dbReference>
<evidence type="ECO:0000256" key="3">
    <source>
        <dbReference type="ARBA" id="ARBA00023239"/>
    </source>
</evidence>
<evidence type="ECO:0000256" key="2">
    <source>
        <dbReference type="ARBA" id="ARBA00023098"/>
    </source>
</evidence>
<organism evidence="5 6">
    <name type="scientific">Nocardioides endophyticus</name>
    <dbReference type="NCBI Taxonomy" id="1353775"/>
    <lineage>
        <taxon>Bacteria</taxon>
        <taxon>Bacillati</taxon>
        <taxon>Actinomycetota</taxon>
        <taxon>Actinomycetes</taxon>
        <taxon>Propionibacteriales</taxon>
        <taxon>Nocardioidaceae</taxon>
        <taxon>Nocardioides</taxon>
    </lineage>
</organism>
<evidence type="ECO:0000313" key="5">
    <source>
        <dbReference type="EMBL" id="GAA4728646.1"/>
    </source>
</evidence>
<dbReference type="Gene3D" id="3.90.226.10">
    <property type="entry name" value="2-enoyl-CoA Hydratase, Chain A, domain 1"/>
    <property type="match status" value="1"/>
</dbReference>
<sequence>MSQSRITVADDEFAGARRVAVLTLDRPPVNAIDGPTKDQLIAVARDLAVQPDLGAVVITGARHFAAGDDIREMAGTDRGFAVRGLERISEAVSAIASIPVPVVAAVTGYALGGGCELALAADFRVSAIDATWGLPEIHLGLIPGGGGTQRLPRLIGTSRAKRMIYFGDTLTGQQAVEWGLVDEAVPTAEVVDTALTLARALAARAPIALRAAKQAVDVGLEGPLEAGLRLEDALFASVFSTEDAEAGLTSFVTDGPRRAVFGGR</sequence>
<protein>
    <submittedName>
        <fullName evidence="5">Enoyl-CoA hydratase-related protein</fullName>
    </submittedName>
</protein>
<name>A0ABP8YHK6_9ACTN</name>
<dbReference type="PANTHER" id="PTHR11941">
    <property type="entry name" value="ENOYL-COA HYDRATASE-RELATED"/>
    <property type="match status" value="1"/>
</dbReference>
<evidence type="ECO:0000256" key="4">
    <source>
        <dbReference type="RuleBase" id="RU003707"/>
    </source>
</evidence>
<dbReference type="PANTHER" id="PTHR11941:SF169">
    <property type="entry name" value="(7AS)-7A-METHYL-1,5-DIOXO-2,3,5,6,7,7A-HEXAHYDRO-1H-INDENE-CARBOXYL-COA HYDROLASE"/>
    <property type="match status" value="1"/>
</dbReference>
<keyword evidence="6" id="KW-1185">Reference proteome</keyword>
<dbReference type="Gene3D" id="1.10.12.10">
    <property type="entry name" value="Lyase 2-enoyl-coa Hydratase, Chain A, domain 2"/>
    <property type="match status" value="1"/>
</dbReference>
<reference evidence="6" key="1">
    <citation type="journal article" date="2019" name="Int. J. Syst. Evol. Microbiol.">
        <title>The Global Catalogue of Microorganisms (GCM) 10K type strain sequencing project: providing services to taxonomists for standard genome sequencing and annotation.</title>
        <authorList>
            <consortium name="The Broad Institute Genomics Platform"/>
            <consortium name="The Broad Institute Genome Sequencing Center for Infectious Disease"/>
            <person name="Wu L."/>
            <person name="Ma J."/>
        </authorList>
    </citation>
    <scope>NUCLEOTIDE SEQUENCE [LARGE SCALE GENOMIC DNA]</scope>
    <source>
        <strain evidence="6">JCM 18532</strain>
    </source>
</reference>
<keyword evidence="2" id="KW-0443">Lipid metabolism</keyword>
<dbReference type="InterPro" id="IPR029045">
    <property type="entry name" value="ClpP/crotonase-like_dom_sf"/>
</dbReference>
<dbReference type="CDD" id="cd06558">
    <property type="entry name" value="crotonase-like"/>
    <property type="match status" value="1"/>
</dbReference>
<dbReference type="InterPro" id="IPR001753">
    <property type="entry name" value="Enoyl-CoA_hydra/iso"/>
</dbReference>
<dbReference type="EMBL" id="BAABKN010000006">
    <property type="protein sequence ID" value="GAA4728646.1"/>
    <property type="molecule type" value="Genomic_DNA"/>
</dbReference>
<keyword evidence="3" id="KW-0456">Lyase</keyword>
<dbReference type="Proteomes" id="UP001499882">
    <property type="component" value="Unassembled WGS sequence"/>
</dbReference>
<comment type="caution">
    <text evidence="5">The sequence shown here is derived from an EMBL/GenBank/DDBJ whole genome shotgun (WGS) entry which is preliminary data.</text>
</comment>
<gene>
    <name evidence="5" type="ORF">GCM10023350_09750</name>
</gene>
<dbReference type="InterPro" id="IPR018376">
    <property type="entry name" value="Enoyl-CoA_hyd/isom_CS"/>
</dbReference>